<dbReference type="GO" id="GO:0000287">
    <property type="term" value="F:magnesium ion binding"/>
    <property type="evidence" value="ECO:0007669"/>
    <property type="project" value="UniProtKB-UniRule"/>
</dbReference>
<protein>
    <recommendedName>
        <fullName evidence="7">UDP-N-acetylmuramoyl-L-alanyl-D-glutamate--2,6-diaminopimelate ligase</fullName>
        <ecNumber evidence="7">6.3.2.13</ecNumber>
    </recommendedName>
    <alternativeName>
        <fullName evidence="7">Meso-A2pm-adding enzyme</fullName>
    </alternativeName>
    <alternativeName>
        <fullName evidence="7">Meso-diaminopimelate-adding enzyme</fullName>
    </alternativeName>
    <alternativeName>
        <fullName evidence="7">UDP-MurNAc-L-Ala-D-Glu:meso-diaminopimelate ligase</fullName>
    </alternativeName>
    <alternativeName>
        <fullName evidence="7">UDP-MurNAc-tripeptide synthetase</fullName>
    </alternativeName>
    <alternativeName>
        <fullName evidence="7">UDP-N-acetylmuramyl-tripeptide synthetase</fullName>
    </alternativeName>
</protein>
<keyword evidence="7" id="KW-0460">Magnesium</keyword>
<evidence type="ECO:0000256" key="4">
    <source>
        <dbReference type="ARBA" id="ARBA00022984"/>
    </source>
</evidence>
<dbReference type="GO" id="GO:0008360">
    <property type="term" value="P:regulation of cell shape"/>
    <property type="evidence" value="ECO:0007669"/>
    <property type="project" value="UniProtKB-KW"/>
</dbReference>
<dbReference type="NCBIfam" id="NF001124">
    <property type="entry name" value="PRK00139.1-2"/>
    <property type="match status" value="1"/>
</dbReference>
<dbReference type="STRING" id="52.CMC5_065410"/>
<keyword evidence="6 7" id="KW-0961">Cell wall biogenesis/degradation</keyword>
<feature type="modified residue" description="N6-carboxylysine" evidence="7">
    <location>
        <position position="231"/>
    </location>
</feature>
<dbReference type="InterPro" id="IPR013221">
    <property type="entry name" value="Mur_ligase_cen"/>
</dbReference>
<organism evidence="12 13">
    <name type="scientific">Chondromyces crocatus</name>
    <dbReference type="NCBI Taxonomy" id="52"/>
    <lineage>
        <taxon>Bacteria</taxon>
        <taxon>Pseudomonadati</taxon>
        <taxon>Myxococcota</taxon>
        <taxon>Polyangia</taxon>
        <taxon>Polyangiales</taxon>
        <taxon>Polyangiaceae</taxon>
        <taxon>Chondromyces</taxon>
    </lineage>
</organism>
<feature type="binding site" evidence="7">
    <location>
        <position position="41"/>
    </location>
    <ligand>
        <name>UDP-N-acetyl-alpha-D-muramoyl-L-alanyl-D-glutamate</name>
        <dbReference type="ChEBI" id="CHEBI:83900"/>
    </ligand>
</feature>
<dbReference type="NCBIfam" id="TIGR01085">
    <property type="entry name" value="murE"/>
    <property type="match status" value="1"/>
</dbReference>
<feature type="binding site" evidence="7">
    <location>
        <position position="481"/>
    </location>
    <ligand>
        <name>meso-2,6-diaminopimelate</name>
        <dbReference type="ChEBI" id="CHEBI:57791"/>
    </ligand>
</feature>
<keyword evidence="7" id="KW-0963">Cytoplasm</keyword>
<dbReference type="GO" id="GO:0005737">
    <property type="term" value="C:cytoplasm"/>
    <property type="evidence" value="ECO:0007669"/>
    <property type="project" value="UniProtKB-SubCell"/>
</dbReference>
<dbReference type="InterPro" id="IPR005761">
    <property type="entry name" value="UDP-N-AcMur-Glu-dNH2Pim_ligase"/>
</dbReference>
<dbReference type="SUPFAM" id="SSF63418">
    <property type="entry name" value="MurE/MurF N-terminal domain"/>
    <property type="match status" value="1"/>
</dbReference>
<dbReference type="NCBIfam" id="NF001126">
    <property type="entry name" value="PRK00139.1-4"/>
    <property type="match status" value="1"/>
</dbReference>
<evidence type="ECO:0000256" key="8">
    <source>
        <dbReference type="RuleBase" id="RU004135"/>
    </source>
</evidence>
<gene>
    <name evidence="7 12" type="primary">murE</name>
    <name evidence="12" type="ORF">CMC5_065410</name>
</gene>
<dbReference type="SUPFAM" id="SSF53623">
    <property type="entry name" value="MurD-like peptide ligases, catalytic domain"/>
    <property type="match status" value="1"/>
</dbReference>
<evidence type="ECO:0000256" key="5">
    <source>
        <dbReference type="ARBA" id="ARBA00023306"/>
    </source>
</evidence>
<dbReference type="InterPro" id="IPR004101">
    <property type="entry name" value="Mur_ligase_C"/>
</dbReference>
<dbReference type="HAMAP" id="MF_00208">
    <property type="entry name" value="MurE"/>
    <property type="match status" value="1"/>
</dbReference>
<keyword evidence="4 7" id="KW-0573">Peptidoglycan synthesis</keyword>
<proteinExistence type="inferred from homology"/>
<dbReference type="SUPFAM" id="SSF53244">
    <property type="entry name" value="MurD-like peptide ligases, peptide-binding domain"/>
    <property type="match status" value="1"/>
</dbReference>
<feature type="short sequence motif" description="Meso-diaminopimelate recognition motif" evidence="7">
    <location>
        <begin position="425"/>
        <end position="428"/>
    </location>
</feature>
<keyword evidence="7 12" id="KW-0436">Ligase</keyword>
<evidence type="ECO:0000256" key="3">
    <source>
        <dbReference type="ARBA" id="ARBA00022960"/>
    </source>
</evidence>
<feature type="binding site" evidence="7">
    <location>
        <position position="191"/>
    </location>
    <ligand>
        <name>UDP-N-acetyl-alpha-D-muramoyl-L-alanyl-D-glutamate</name>
        <dbReference type="ChEBI" id="CHEBI:83900"/>
    </ligand>
</feature>
<feature type="domain" description="Mur ligase central" evidence="11">
    <location>
        <begin position="120"/>
        <end position="327"/>
    </location>
</feature>
<dbReference type="InterPro" id="IPR036615">
    <property type="entry name" value="Mur_ligase_C_dom_sf"/>
</dbReference>
<comment type="subcellular location">
    <subcellularLocation>
        <location evidence="7 8">Cytoplasm</location>
    </subcellularLocation>
</comment>
<comment type="similarity">
    <text evidence="1 7">Belongs to the MurCDEF family. MurE subfamily.</text>
</comment>
<dbReference type="GO" id="GO:0005524">
    <property type="term" value="F:ATP binding"/>
    <property type="evidence" value="ECO:0007669"/>
    <property type="project" value="UniProtKB-UniRule"/>
</dbReference>
<dbReference type="InterPro" id="IPR035911">
    <property type="entry name" value="MurE/MurF_N"/>
</dbReference>
<comment type="caution">
    <text evidence="7">Lacks conserved residue(s) required for the propagation of feature annotation.</text>
</comment>
<dbReference type="EMBL" id="CP012159">
    <property type="protein sequence ID" value="AKT42318.1"/>
    <property type="molecule type" value="Genomic_DNA"/>
</dbReference>
<evidence type="ECO:0000313" key="13">
    <source>
        <dbReference type="Proteomes" id="UP000067626"/>
    </source>
</evidence>
<dbReference type="PATRIC" id="fig|52.7.peg.7190"/>
<comment type="PTM">
    <text evidence="7">Carboxylation is probably crucial for Mg(2+) binding and, consequently, for the gamma-phosphate positioning of ATP.</text>
</comment>
<dbReference type="Pfam" id="PF01225">
    <property type="entry name" value="Mur_ligase"/>
    <property type="match status" value="1"/>
</dbReference>
<comment type="cofactor">
    <cofactor evidence="7">
        <name>Mg(2+)</name>
        <dbReference type="ChEBI" id="CHEBI:18420"/>
    </cofactor>
</comment>
<evidence type="ECO:0000256" key="7">
    <source>
        <dbReference type="HAMAP-Rule" id="MF_00208"/>
    </source>
</evidence>
<feature type="binding site" evidence="7">
    <location>
        <position position="199"/>
    </location>
    <ligand>
        <name>UDP-N-acetyl-alpha-D-muramoyl-L-alanyl-D-glutamate</name>
        <dbReference type="ChEBI" id="CHEBI:83900"/>
    </ligand>
</feature>
<feature type="binding site" evidence="7">
    <location>
        <position position="477"/>
    </location>
    <ligand>
        <name>meso-2,6-diaminopimelate</name>
        <dbReference type="ChEBI" id="CHEBI:57791"/>
    </ligand>
</feature>
<dbReference type="UniPathway" id="UPA00219"/>
<dbReference type="PANTHER" id="PTHR23135">
    <property type="entry name" value="MUR LIGASE FAMILY MEMBER"/>
    <property type="match status" value="1"/>
</dbReference>
<feature type="domain" description="Mur ligase N-terminal catalytic" evidence="9">
    <location>
        <begin position="38"/>
        <end position="106"/>
    </location>
</feature>
<evidence type="ECO:0000256" key="2">
    <source>
        <dbReference type="ARBA" id="ARBA00022618"/>
    </source>
</evidence>
<name>A0A0K1ENX1_CHOCO</name>
<keyword evidence="5 7" id="KW-0131">Cell cycle</keyword>
<dbReference type="Gene3D" id="3.40.1190.10">
    <property type="entry name" value="Mur-like, catalytic domain"/>
    <property type="match status" value="1"/>
</dbReference>
<dbReference type="GO" id="GO:0008765">
    <property type="term" value="F:UDP-N-acetylmuramoylalanyl-D-glutamate-2,6-diaminopimelate ligase activity"/>
    <property type="evidence" value="ECO:0007669"/>
    <property type="project" value="UniProtKB-UniRule"/>
</dbReference>
<keyword evidence="7" id="KW-0547">Nucleotide-binding</keyword>
<dbReference type="Proteomes" id="UP000067626">
    <property type="component" value="Chromosome"/>
</dbReference>
<dbReference type="GO" id="GO:0009252">
    <property type="term" value="P:peptidoglycan biosynthetic process"/>
    <property type="evidence" value="ECO:0007669"/>
    <property type="project" value="UniProtKB-UniRule"/>
</dbReference>
<dbReference type="Gene3D" id="3.40.1390.10">
    <property type="entry name" value="MurE/MurF, N-terminal domain"/>
    <property type="match status" value="1"/>
</dbReference>
<evidence type="ECO:0000256" key="1">
    <source>
        <dbReference type="ARBA" id="ARBA00005898"/>
    </source>
</evidence>
<keyword evidence="13" id="KW-1185">Reference proteome</keyword>
<evidence type="ECO:0000259" key="10">
    <source>
        <dbReference type="Pfam" id="PF02875"/>
    </source>
</evidence>
<comment type="catalytic activity">
    <reaction evidence="7">
        <text>UDP-N-acetyl-alpha-D-muramoyl-L-alanyl-D-glutamate + meso-2,6-diaminopimelate + ATP = UDP-N-acetyl-alpha-D-muramoyl-L-alanyl-gamma-D-glutamyl-meso-2,6-diaminopimelate + ADP + phosphate + H(+)</text>
        <dbReference type="Rhea" id="RHEA:23676"/>
        <dbReference type="ChEBI" id="CHEBI:15378"/>
        <dbReference type="ChEBI" id="CHEBI:30616"/>
        <dbReference type="ChEBI" id="CHEBI:43474"/>
        <dbReference type="ChEBI" id="CHEBI:57791"/>
        <dbReference type="ChEBI" id="CHEBI:83900"/>
        <dbReference type="ChEBI" id="CHEBI:83905"/>
        <dbReference type="ChEBI" id="CHEBI:456216"/>
        <dbReference type="EC" id="6.3.2.13"/>
    </reaction>
</comment>
<evidence type="ECO:0000259" key="11">
    <source>
        <dbReference type="Pfam" id="PF08245"/>
    </source>
</evidence>
<dbReference type="GO" id="GO:0071555">
    <property type="term" value="P:cell wall organization"/>
    <property type="evidence" value="ECO:0007669"/>
    <property type="project" value="UniProtKB-KW"/>
</dbReference>
<feature type="binding site" evidence="7">
    <location>
        <position position="401"/>
    </location>
    <ligand>
        <name>meso-2,6-diaminopimelate</name>
        <dbReference type="ChEBI" id="CHEBI:57791"/>
    </ligand>
</feature>
<feature type="binding site" evidence="7">
    <location>
        <begin position="164"/>
        <end position="165"/>
    </location>
    <ligand>
        <name>UDP-N-acetyl-alpha-D-muramoyl-L-alanyl-D-glutamate</name>
        <dbReference type="ChEBI" id="CHEBI:83900"/>
    </ligand>
</feature>
<dbReference type="PANTHER" id="PTHR23135:SF4">
    <property type="entry name" value="UDP-N-ACETYLMURAMOYL-L-ALANYL-D-GLUTAMATE--2,6-DIAMINOPIMELATE LIGASE MURE HOMOLOG, CHLOROPLASTIC"/>
    <property type="match status" value="1"/>
</dbReference>
<evidence type="ECO:0000256" key="6">
    <source>
        <dbReference type="ARBA" id="ARBA00023316"/>
    </source>
</evidence>
<accession>A0A0K1ENX1</accession>
<dbReference type="Pfam" id="PF08245">
    <property type="entry name" value="Mur_ligase_M"/>
    <property type="match status" value="1"/>
</dbReference>
<feature type="domain" description="Mur ligase C-terminal" evidence="10">
    <location>
        <begin position="350"/>
        <end position="479"/>
    </location>
</feature>
<dbReference type="AlphaFoldDB" id="A0A0K1ENX1"/>
<keyword evidence="3 7" id="KW-0133">Cell shape</keyword>
<feature type="binding site" evidence="7">
    <location>
        <begin position="122"/>
        <end position="128"/>
    </location>
    <ligand>
        <name>ATP</name>
        <dbReference type="ChEBI" id="CHEBI:30616"/>
    </ligand>
</feature>
<dbReference type="Gene3D" id="3.90.190.20">
    <property type="entry name" value="Mur ligase, C-terminal domain"/>
    <property type="match status" value="1"/>
</dbReference>
<comment type="function">
    <text evidence="7">Catalyzes the addition of meso-diaminopimelic acid to the nucleotide precursor UDP-N-acetylmuramoyl-L-alanyl-D-glutamate (UMAG) in the biosynthesis of bacterial cell-wall peptidoglycan.</text>
</comment>
<dbReference type="InterPro" id="IPR000713">
    <property type="entry name" value="Mur_ligase_N"/>
</dbReference>
<keyword evidence="7" id="KW-0067">ATP-binding</keyword>
<dbReference type="RefSeq" id="WP_063796386.1">
    <property type="nucleotide sequence ID" value="NZ_CP012159.1"/>
</dbReference>
<reference evidence="12 13" key="1">
    <citation type="submission" date="2015-07" db="EMBL/GenBank/DDBJ databases">
        <title>Genome analysis of myxobacterium Chondromyces crocatus Cm c5 reveals a high potential for natural compound synthesis and the genetic basis for the loss of fruiting body formation.</title>
        <authorList>
            <person name="Zaburannyi N."/>
            <person name="Bunk B."/>
            <person name="Maier J."/>
            <person name="Overmann J."/>
            <person name="Mueller R."/>
        </authorList>
    </citation>
    <scope>NUCLEOTIDE SEQUENCE [LARGE SCALE GENOMIC DNA]</scope>
    <source>
        <strain evidence="12 13">Cm c5</strain>
    </source>
</reference>
<evidence type="ECO:0000259" key="9">
    <source>
        <dbReference type="Pfam" id="PF01225"/>
    </source>
</evidence>
<comment type="pathway">
    <text evidence="7 8">Cell wall biogenesis; peptidoglycan biosynthesis.</text>
</comment>
<keyword evidence="2 7" id="KW-0132">Cell division</keyword>
<dbReference type="KEGG" id="ccro:CMC5_065410"/>
<dbReference type="GO" id="GO:0051301">
    <property type="term" value="P:cell division"/>
    <property type="evidence" value="ECO:0007669"/>
    <property type="project" value="UniProtKB-KW"/>
</dbReference>
<dbReference type="InterPro" id="IPR036565">
    <property type="entry name" value="Mur-like_cat_sf"/>
</dbReference>
<dbReference type="EC" id="6.3.2.13" evidence="7"/>
<dbReference type="Pfam" id="PF02875">
    <property type="entry name" value="Mur_ligase_C"/>
    <property type="match status" value="1"/>
</dbReference>
<evidence type="ECO:0000313" key="12">
    <source>
        <dbReference type="EMBL" id="AKT42318.1"/>
    </source>
</evidence>
<sequence length="522" mass="55379">MLKPQSTQEISLDALVRSLPHARLVPADAGSVVVSGAQQDSRHVASGDLFIARAGLRLDGSKYINDAVSRGARAVLLEPGALVDSVQIPRIEVANVPLALAAAAHAIYGDPTAHLEVVGITGTNGKTTTAHLVQAVIDHCGGHAGIVGTLGYRFDGLDMPAQHTTPEADALARVAAAMRERGASHLVMEVSSIALAAHRVDHTRFSVAAFTNMTQDHLDYHGTMASYGQAKERLFTDLAPRTAAIQVDEPFGRALAERFQASFAQHPLARISSRIEPSSRVEVAPLHISQDANGTMLEARTPAGNVQVRSPLLGIFNVENLLTALSIAWLLGLDVREAAEALSRPVPVPGRLERCDVPGQDDIMALVDYAHTPDALQRTLASVRGLGSGRIWCVFGCGGDRDAGKRSLMGAAVGAAADIAIVTNDNPRGENPQRIADAILDGLRESDIEVQVQLDRAMAIERAIQSAKAGDLVLIAGKGHEPYQIVGDVTSPFDDREEVRRALTKRRTSRGLNSGPALQGKS</sequence>
<feature type="binding site" evidence="7">
    <location>
        <begin position="425"/>
        <end position="428"/>
    </location>
    <ligand>
        <name>meso-2,6-diaminopimelate</name>
        <dbReference type="ChEBI" id="CHEBI:57791"/>
    </ligand>
</feature>